<feature type="chain" id="PRO_5015154000" evidence="1">
    <location>
        <begin position="18"/>
        <end position="35"/>
    </location>
</feature>
<dbReference type="AlphaFoldDB" id="A0A2P2MAB8"/>
<evidence type="ECO:0000313" key="2">
    <source>
        <dbReference type="EMBL" id="MBX27165.1"/>
    </source>
</evidence>
<feature type="signal peptide" evidence="1">
    <location>
        <begin position="1"/>
        <end position="17"/>
    </location>
</feature>
<organism evidence="2">
    <name type="scientific">Rhizophora mucronata</name>
    <name type="common">Asiatic mangrove</name>
    <dbReference type="NCBI Taxonomy" id="61149"/>
    <lineage>
        <taxon>Eukaryota</taxon>
        <taxon>Viridiplantae</taxon>
        <taxon>Streptophyta</taxon>
        <taxon>Embryophyta</taxon>
        <taxon>Tracheophyta</taxon>
        <taxon>Spermatophyta</taxon>
        <taxon>Magnoliopsida</taxon>
        <taxon>eudicotyledons</taxon>
        <taxon>Gunneridae</taxon>
        <taxon>Pentapetalae</taxon>
        <taxon>rosids</taxon>
        <taxon>fabids</taxon>
        <taxon>Malpighiales</taxon>
        <taxon>Rhizophoraceae</taxon>
        <taxon>Rhizophora</taxon>
    </lineage>
</organism>
<proteinExistence type="predicted"/>
<sequence length="35" mass="4184">MCFVICLLPLHFIQVFPLFLEDLLTTIFLCFDFQC</sequence>
<accession>A0A2P2MAB8</accession>
<dbReference type="EMBL" id="GGEC01046681">
    <property type="protein sequence ID" value="MBX27165.1"/>
    <property type="molecule type" value="Transcribed_RNA"/>
</dbReference>
<keyword evidence="1" id="KW-0732">Signal</keyword>
<name>A0A2P2MAB8_RHIMU</name>
<reference evidence="2" key="1">
    <citation type="submission" date="2018-02" db="EMBL/GenBank/DDBJ databases">
        <title>Rhizophora mucronata_Transcriptome.</title>
        <authorList>
            <person name="Meera S.P."/>
            <person name="Sreeshan A."/>
            <person name="Augustine A."/>
        </authorList>
    </citation>
    <scope>NUCLEOTIDE SEQUENCE</scope>
    <source>
        <tissue evidence="2">Leaf</tissue>
    </source>
</reference>
<protein>
    <submittedName>
        <fullName evidence="2">Uncharacterized protein</fullName>
    </submittedName>
</protein>
<evidence type="ECO:0000256" key="1">
    <source>
        <dbReference type="SAM" id="SignalP"/>
    </source>
</evidence>